<evidence type="ECO:0000256" key="1">
    <source>
        <dbReference type="ARBA" id="ARBA00022741"/>
    </source>
</evidence>
<keyword evidence="1" id="KW-0547">Nucleotide-binding</keyword>
<dbReference type="GO" id="GO:0005525">
    <property type="term" value="F:GTP binding"/>
    <property type="evidence" value="ECO:0007669"/>
    <property type="project" value="UniProtKB-KW"/>
</dbReference>
<dbReference type="SUPFAM" id="SSF52540">
    <property type="entry name" value="P-loop containing nucleoside triphosphate hydrolases"/>
    <property type="match status" value="2"/>
</dbReference>
<dbReference type="SMART" id="SM00174">
    <property type="entry name" value="RHO"/>
    <property type="match status" value="1"/>
</dbReference>
<dbReference type="InterPro" id="IPR003578">
    <property type="entry name" value="Small_GTPase_Rho"/>
</dbReference>
<dbReference type="PRINTS" id="PR00449">
    <property type="entry name" value="RASTRNSFRMNG"/>
</dbReference>
<dbReference type="GO" id="GO:0007264">
    <property type="term" value="P:small GTPase-mediated signal transduction"/>
    <property type="evidence" value="ECO:0007669"/>
    <property type="project" value="InterPro"/>
</dbReference>
<evidence type="ECO:0000256" key="2">
    <source>
        <dbReference type="ARBA" id="ARBA00023134"/>
    </source>
</evidence>
<keyword evidence="5" id="KW-1185">Reference proteome</keyword>
<feature type="compositionally biased region" description="Low complexity" evidence="3">
    <location>
        <begin position="208"/>
        <end position="235"/>
    </location>
</feature>
<dbReference type="Pfam" id="PF00071">
    <property type="entry name" value="Ras"/>
    <property type="match status" value="1"/>
</dbReference>
<name>A0A8H5GJF2_9AGAR</name>
<accession>A0A8H5GJF2</accession>
<keyword evidence="2" id="KW-0342">GTP-binding</keyword>
<reference evidence="4 5" key="1">
    <citation type="journal article" date="2020" name="ISME J.">
        <title>Uncovering the hidden diversity of litter-decomposition mechanisms in mushroom-forming fungi.</title>
        <authorList>
            <person name="Floudas D."/>
            <person name="Bentzer J."/>
            <person name="Ahren D."/>
            <person name="Johansson T."/>
            <person name="Persson P."/>
            <person name="Tunlid A."/>
        </authorList>
    </citation>
    <scope>NUCLEOTIDE SEQUENCE [LARGE SCALE GENOMIC DNA]</scope>
    <source>
        <strain evidence="4 5">CBS 661.87</strain>
    </source>
</reference>
<dbReference type="InterPro" id="IPR001806">
    <property type="entry name" value="Small_GTPase"/>
</dbReference>
<sequence>MSGDHKGLTLYECQSAIDGPVVGVYEAAVQQDCHYELVETLLGKGRFYCVEFKVRKEHTRGTADSEADVAIGGCTISNNDQHVTRGALTEGAAHLGPYSSLYRDAFSLCPDSNSATTLLKLRRAAHINTIPTHRVLPPYALTDLSDIRRKLVIVGDGACDKTCLLIVFWKGTFPEVYVSTAFENYVADVEVDGSSSSLPHGIQQVKKTTTASDPSDSHSSSSALLTTPPTPLTTSRRSHALLRRPADHPRRDMSVAQKISAKHYLECSAKSGEGVREVFQYAALLSRAKKGGLMDCGVRLRLPAGRFGLSSMVLQRGSGRHCWRIGAVGRGVGVCKARVMADGGGNGVKTTASARDGRQFRMCLALDRPPAMYLSYVDCEFPVDEEANTREIQNGFLPRSPAAPAAARAYNRLLDWVNYDDGNFEQWR</sequence>
<dbReference type="GO" id="GO:0003924">
    <property type="term" value="F:GTPase activity"/>
    <property type="evidence" value="ECO:0007669"/>
    <property type="project" value="InterPro"/>
</dbReference>
<organism evidence="4 5">
    <name type="scientific">Tricholomella constricta</name>
    <dbReference type="NCBI Taxonomy" id="117010"/>
    <lineage>
        <taxon>Eukaryota</taxon>
        <taxon>Fungi</taxon>
        <taxon>Dikarya</taxon>
        <taxon>Basidiomycota</taxon>
        <taxon>Agaricomycotina</taxon>
        <taxon>Agaricomycetes</taxon>
        <taxon>Agaricomycetidae</taxon>
        <taxon>Agaricales</taxon>
        <taxon>Tricholomatineae</taxon>
        <taxon>Lyophyllaceae</taxon>
        <taxon>Tricholomella</taxon>
    </lineage>
</organism>
<evidence type="ECO:0000313" key="5">
    <source>
        <dbReference type="Proteomes" id="UP000565441"/>
    </source>
</evidence>
<proteinExistence type="predicted"/>
<comment type="caution">
    <text evidence="4">The sequence shown here is derived from an EMBL/GenBank/DDBJ whole genome shotgun (WGS) entry which is preliminary data.</text>
</comment>
<gene>
    <name evidence="4" type="ORF">D9615_010657</name>
</gene>
<dbReference type="AlphaFoldDB" id="A0A8H5GJF2"/>
<dbReference type="Gene3D" id="3.40.50.300">
    <property type="entry name" value="P-loop containing nucleotide triphosphate hydrolases"/>
    <property type="match status" value="2"/>
</dbReference>
<dbReference type="InterPro" id="IPR027417">
    <property type="entry name" value="P-loop_NTPase"/>
</dbReference>
<evidence type="ECO:0000313" key="4">
    <source>
        <dbReference type="EMBL" id="KAF5365861.1"/>
    </source>
</evidence>
<dbReference type="OrthoDB" id="8830751at2759"/>
<dbReference type="PANTHER" id="PTHR24072">
    <property type="entry name" value="RHO FAMILY GTPASE"/>
    <property type="match status" value="1"/>
</dbReference>
<protein>
    <submittedName>
        <fullName evidence="4">Uncharacterized protein</fullName>
    </submittedName>
</protein>
<evidence type="ECO:0000256" key="3">
    <source>
        <dbReference type="SAM" id="MobiDB-lite"/>
    </source>
</evidence>
<feature type="region of interest" description="Disordered" evidence="3">
    <location>
        <begin position="197"/>
        <end position="252"/>
    </location>
</feature>
<dbReference type="EMBL" id="JAACJP010000099">
    <property type="protein sequence ID" value="KAF5365861.1"/>
    <property type="molecule type" value="Genomic_DNA"/>
</dbReference>
<dbReference type="Proteomes" id="UP000565441">
    <property type="component" value="Unassembled WGS sequence"/>
</dbReference>